<feature type="region of interest" description="Disordered" evidence="2">
    <location>
        <begin position="21"/>
        <end position="61"/>
    </location>
</feature>
<dbReference type="Pfam" id="PF00098">
    <property type="entry name" value="zf-CCHC"/>
    <property type="match status" value="1"/>
</dbReference>
<reference evidence="5" key="1">
    <citation type="journal article" date="2015" name="Proc. Natl. Acad. Sci. U.S.A.">
        <title>Genome sequence of the Asian Tiger mosquito, Aedes albopictus, reveals insights into its biology, genetics, and evolution.</title>
        <authorList>
            <person name="Chen X.G."/>
            <person name="Jiang X."/>
            <person name="Gu J."/>
            <person name="Xu M."/>
            <person name="Wu Y."/>
            <person name="Deng Y."/>
            <person name="Zhang C."/>
            <person name="Bonizzoni M."/>
            <person name="Dermauw W."/>
            <person name="Vontas J."/>
            <person name="Armbruster P."/>
            <person name="Huang X."/>
            <person name="Yang Y."/>
            <person name="Zhang H."/>
            <person name="He W."/>
            <person name="Peng H."/>
            <person name="Liu Y."/>
            <person name="Wu K."/>
            <person name="Chen J."/>
            <person name="Lirakis M."/>
            <person name="Topalis P."/>
            <person name="Van Leeuwen T."/>
            <person name="Hall A.B."/>
            <person name="Jiang X."/>
            <person name="Thorpe C."/>
            <person name="Mueller R.L."/>
            <person name="Sun C."/>
            <person name="Waterhouse R.M."/>
            <person name="Yan G."/>
            <person name="Tu Z.J."/>
            <person name="Fang X."/>
            <person name="James A.A."/>
        </authorList>
    </citation>
    <scope>NUCLEOTIDE SEQUENCE [LARGE SCALE GENOMIC DNA]</scope>
    <source>
        <strain evidence="5">Foshan</strain>
    </source>
</reference>
<dbReference type="CDD" id="cd09077">
    <property type="entry name" value="R1-I-EN"/>
    <property type="match status" value="1"/>
</dbReference>
<dbReference type="SUPFAM" id="SSF56219">
    <property type="entry name" value="DNase I-like"/>
    <property type="match status" value="1"/>
</dbReference>
<dbReference type="InterPro" id="IPR036691">
    <property type="entry name" value="Endo/exonu/phosph_ase_sf"/>
</dbReference>
<feature type="compositionally biased region" description="Low complexity" evidence="2">
    <location>
        <begin position="30"/>
        <end position="48"/>
    </location>
</feature>
<dbReference type="Proteomes" id="UP000069940">
    <property type="component" value="Unassembled WGS sequence"/>
</dbReference>
<evidence type="ECO:0000256" key="1">
    <source>
        <dbReference type="PROSITE-ProRule" id="PRU00047"/>
    </source>
</evidence>
<sequence length="988" mass="111640">MRSPQQREEAEQQQEAFLQRSAVHEHNHSVQQEQQQQQQMVAQVQQQQLPTNSGWGVPQQHPKVPVAKNWVEELHEFVDKKHNVHKDIKELVLKIRRALGSAVKEWTNVLQRAEIAESELASTKNALADKTLPQQTPRTVPGNLGKKEKLARTENTPMSATKRHRSSPGDERPGGSKRQRDNLRKRLAAAEAEQVGVGNRETQWQTVQRKGKAKQTNAGARPKAIRRSVKKKGEAIVVKTREESYLDVLRTIRTAPELKDFGADVQKVRRTRSGEMIFELKKDSKNKSSSYKELAASVVGDTAQVRAVTPEVVLQCVDIDEITTAEEVKTAIKEQMEIGDVEMSVRLRRGPSGTQVASIKLPVDAADKALRIGKVKVGFSECSLRVSQQPEICFRCQEFGHLARNCRGPDRSKLCRRCGDEGHKAQELEVVQINLNHCDTAQQLLCQSTKEAKCDVAIISDPHRIPSGNGNWVADEAGTAAIWTVGRYPLQEVVYHAIEGFVIAKVNGVYICSCYAPPRWTIERFNQVLDRILEKLGDRRPVIIAGDFNAWAVEWGSRLTNPRGWSLLETVSRLNLVLANEGSTSTYRREGRESIIDVTFCSPTVVRSMNWRVCEDYTHSDHQAIRYRLGERVQTTARGDDSKGRKWRTEAFDEDVFAEVLRYERNMLNLSPDELVSVLVRACDATMPRKIQPRDVRRPVYWWNGRIAELRRNCLRARRRMQRAHTDEQREERRPLFRAARAALKKGIKLSKAACMQELCRNADANPWGDAYRHEPTVWPPTPYEEVAADMEESRISNQELITVAKSLKPKKAPGLDGVSNLVLKTAIQQNPDMFRTTLQKCIDDGNFPDRWKRQKLVLLPKPGKPSEDPSAYSPICLLDTTGKLLEKVISNRLGNYTEGENGLSRMQFGFRRRRCTVDAIRLVVQAADAAMKQKRRGNRYLIGESLNEVGLGGDRNGRKLDVREEAGVSSSQNRSADDQQPKGGTAC</sequence>
<evidence type="ECO:0000259" key="3">
    <source>
        <dbReference type="PROSITE" id="PS50158"/>
    </source>
</evidence>
<dbReference type="Gene3D" id="4.10.60.10">
    <property type="entry name" value="Zinc finger, CCHC-type"/>
    <property type="match status" value="1"/>
</dbReference>
<keyword evidence="1" id="KW-0479">Metal-binding</keyword>
<dbReference type="PROSITE" id="PS50158">
    <property type="entry name" value="ZF_CCHC"/>
    <property type="match status" value="1"/>
</dbReference>
<protein>
    <recommendedName>
        <fullName evidence="3">CCHC-type domain-containing protein</fullName>
    </recommendedName>
</protein>
<organism evidence="4 5">
    <name type="scientific">Aedes albopictus</name>
    <name type="common">Asian tiger mosquito</name>
    <name type="synonym">Stegomyia albopicta</name>
    <dbReference type="NCBI Taxonomy" id="7160"/>
    <lineage>
        <taxon>Eukaryota</taxon>
        <taxon>Metazoa</taxon>
        <taxon>Ecdysozoa</taxon>
        <taxon>Arthropoda</taxon>
        <taxon>Hexapoda</taxon>
        <taxon>Insecta</taxon>
        <taxon>Pterygota</taxon>
        <taxon>Neoptera</taxon>
        <taxon>Endopterygota</taxon>
        <taxon>Diptera</taxon>
        <taxon>Nematocera</taxon>
        <taxon>Culicoidea</taxon>
        <taxon>Culicidae</taxon>
        <taxon>Culicinae</taxon>
        <taxon>Aedini</taxon>
        <taxon>Aedes</taxon>
        <taxon>Stegomyia</taxon>
    </lineage>
</organism>
<dbReference type="Pfam" id="PF14529">
    <property type="entry name" value="Exo_endo_phos_2"/>
    <property type="match status" value="1"/>
</dbReference>
<keyword evidence="1" id="KW-0862">Zinc</keyword>
<dbReference type="Gene3D" id="3.60.10.10">
    <property type="entry name" value="Endonuclease/exonuclease/phosphatase"/>
    <property type="match status" value="1"/>
</dbReference>
<name>A0ABM1Y9L6_AEDAL</name>
<dbReference type="InterPro" id="IPR001878">
    <property type="entry name" value="Znf_CCHC"/>
</dbReference>
<feature type="region of interest" description="Disordered" evidence="2">
    <location>
        <begin position="954"/>
        <end position="988"/>
    </location>
</feature>
<keyword evidence="1" id="KW-0863">Zinc-finger</keyword>
<feature type="region of interest" description="Disordered" evidence="2">
    <location>
        <begin position="126"/>
        <end position="227"/>
    </location>
</feature>
<feature type="compositionally biased region" description="Basic and acidic residues" evidence="2">
    <location>
        <begin position="167"/>
        <end position="184"/>
    </location>
</feature>
<dbReference type="EnsemblMetazoa" id="AALFPA23_007051.R9350">
    <property type="protein sequence ID" value="AALFPA23_007051.P9350"/>
    <property type="gene ID" value="AALFPA23_007051"/>
</dbReference>
<dbReference type="InterPro" id="IPR036875">
    <property type="entry name" value="Znf_CCHC_sf"/>
</dbReference>
<evidence type="ECO:0000256" key="2">
    <source>
        <dbReference type="SAM" id="MobiDB-lite"/>
    </source>
</evidence>
<evidence type="ECO:0000313" key="4">
    <source>
        <dbReference type="EnsemblMetazoa" id="AALFPA23_007051.P9350"/>
    </source>
</evidence>
<dbReference type="RefSeq" id="XP_062704687.1">
    <property type="nucleotide sequence ID" value="XM_062848703.1"/>
</dbReference>
<reference evidence="4" key="2">
    <citation type="submission" date="2025-05" db="UniProtKB">
        <authorList>
            <consortium name="EnsemblMetazoa"/>
        </authorList>
    </citation>
    <scope>IDENTIFICATION</scope>
    <source>
        <strain evidence="4">Foshan</strain>
    </source>
</reference>
<accession>A0ABM1Y9L6</accession>
<dbReference type="InterPro" id="IPR005135">
    <property type="entry name" value="Endo/exonuclease/phosphatase"/>
</dbReference>
<proteinExistence type="predicted"/>
<feature type="compositionally biased region" description="Polar residues" evidence="2">
    <location>
        <begin position="200"/>
        <end position="218"/>
    </location>
</feature>
<feature type="compositionally biased region" description="Basic and acidic residues" evidence="2">
    <location>
        <begin position="956"/>
        <end position="967"/>
    </location>
</feature>
<keyword evidence="5" id="KW-1185">Reference proteome</keyword>
<evidence type="ECO:0000313" key="5">
    <source>
        <dbReference type="Proteomes" id="UP000069940"/>
    </source>
</evidence>
<dbReference type="GeneID" id="134286986"/>
<dbReference type="PANTHER" id="PTHR19446">
    <property type="entry name" value="REVERSE TRANSCRIPTASES"/>
    <property type="match status" value="1"/>
</dbReference>
<feature type="domain" description="CCHC-type" evidence="3">
    <location>
        <begin position="393"/>
        <end position="407"/>
    </location>
</feature>
<dbReference type="SMART" id="SM00343">
    <property type="entry name" value="ZnF_C2HC"/>
    <property type="match status" value="2"/>
</dbReference>
<dbReference type="SUPFAM" id="SSF57756">
    <property type="entry name" value="Retrovirus zinc finger-like domains"/>
    <property type="match status" value="1"/>
</dbReference>